<name>A0AAF0TZA1_SOLVR</name>
<feature type="domain" description="Reverse transcriptase RNase H-like" evidence="7">
    <location>
        <begin position="4"/>
        <end position="79"/>
    </location>
</feature>
<keyword evidence="4" id="KW-0255">Endonuclease</keyword>
<dbReference type="PANTHER" id="PTHR37984">
    <property type="entry name" value="PROTEIN CBG26694"/>
    <property type="match status" value="1"/>
</dbReference>
<dbReference type="GO" id="GO:0003964">
    <property type="term" value="F:RNA-directed DNA polymerase activity"/>
    <property type="evidence" value="ECO:0007669"/>
    <property type="project" value="UniProtKB-KW"/>
</dbReference>
<dbReference type="Proteomes" id="UP001234989">
    <property type="component" value="Chromosome 6"/>
</dbReference>
<reference evidence="8" key="1">
    <citation type="submission" date="2023-08" db="EMBL/GenBank/DDBJ databases">
        <title>A de novo genome assembly of Solanum verrucosum Schlechtendal, a Mexican diploid species geographically isolated from the other diploid A-genome species in potato relatives.</title>
        <authorList>
            <person name="Hosaka K."/>
        </authorList>
    </citation>
    <scope>NUCLEOTIDE SEQUENCE</scope>
    <source>
        <tissue evidence="8">Young leaves</tissue>
    </source>
</reference>
<organism evidence="8 9">
    <name type="scientific">Solanum verrucosum</name>
    <dbReference type="NCBI Taxonomy" id="315347"/>
    <lineage>
        <taxon>Eukaryota</taxon>
        <taxon>Viridiplantae</taxon>
        <taxon>Streptophyta</taxon>
        <taxon>Embryophyta</taxon>
        <taxon>Tracheophyta</taxon>
        <taxon>Spermatophyta</taxon>
        <taxon>Magnoliopsida</taxon>
        <taxon>eudicotyledons</taxon>
        <taxon>Gunneridae</taxon>
        <taxon>Pentapetalae</taxon>
        <taxon>asterids</taxon>
        <taxon>lamiids</taxon>
        <taxon>Solanales</taxon>
        <taxon>Solanaceae</taxon>
        <taxon>Solanoideae</taxon>
        <taxon>Solaneae</taxon>
        <taxon>Solanum</taxon>
    </lineage>
</organism>
<gene>
    <name evidence="8" type="ORF">MTR67_026650</name>
</gene>
<keyword evidence="2" id="KW-0548">Nucleotidyltransferase</keyword>
<evidence type="ECO:0000256" key="6">
    <source>
        <dbReference type="ARBA" id="ARBA00022918"/>
    </source>
</evidence>
<keyword evidence="9" id="KW-1185">Reference proteome</keyword>
<dbReference type="AlphaFoldDB" id="A0AAF0TZA1"/>
<keyword evidence="3" id="KW-0540">Nuclease</keyword>
<evidence type="ECO:0000313" key="8">
    <source>
        <dbReference type="EMBL" id="WMV33265.1"/>
    </source>
</evidence>
<dbReference type="Pfam" id="PF17917">
    <property type="entry name" value="RT_RNaseH"/>
    <property type="match status" value="1"/>
</dbReference>
<evidence type="ECO:0000256" key="3">
    <source>
        <dbReference type="ARBA" id="ARBA00022722"/>
    </source>
</evidence>
<keyword evidence="5" id="KW-0378">Hydrolase</keyword>
<evidence type="ECO:0000256" key="5">
    <source>
        <dbReference type="ARBA" id="ARBA00022801"/>
    </source>
</evidence>
<evidence type="ECO:0000259" key="7">
    <source>
        <dbReference type="Pfam" id="PF17917"/>
    </source>
</evidence>
<proteinExistence type="predicted"/>
<dbReference type="GO" id="GO:0016787">
    <property type="term" value="F:hydrolase activity"/>
    <property type="evidence" value="ECO:0007669"/>
    <property type="project" value="UniProtKB-KW"/>
</dbReference>
<dbReference type="PANTHER" id="PTHR37984:SF5">
    <property type="entry name" value="PROTEIN NYNRIN-LIKE"/>
    <property type="match status" value="1"/>
</dbReference>
<dbReference type="CDD" id="cd09274">
    <property type="entry name" value="RNase_HI_RT_Ty3"/>
    <property type="match status" value="1"/>
</dbReference>
<dbReference type="InterPro" id="IPR050951">
    <property type="entry name" value="Retrovirus_Pol_polyprotein"/>
</dbReference>
<accession>A0AAF0TZA1</accession>
<dbReference type="GO" id="GO:0004519">
    <property type="term" value="F:endonuclease activity"/>
    <property type="evidence" value="ECO:0007669"/>
    <property type="project" value="UniProtKB-KW"/>
</dbReference>
<sequence>MQDKNVIGYASWRLKVQERNYPKHDLELAAVVFALKIWRHYLYGVKCEVFSDHCSLQHVFTQKDMSLRHRKWMKLLKDYDMTIQYHPCKANVVADALSRKAVSMGSLVCLGVSKRTLAKEIQTLELGISEKGGVLSSIKVRAMFIEEIKTKLFEDEHLKELKNKIVYGKAQETTLDEGGVLSFKERICVPSIDDLVKKLLTKSHGLRYSIHLGVTKMYQDLK</sequence>
<dbReference type="SUPFAM" id="SSF56672">
    <property type="entry name" value="DNA/RNA polymerases"/>
    <property type="match status" value="1"/>
</dbReference>
<evidence type="ECO:0000256" key="4">
    <source>
        <dbReference type="ARBA" id="ARBA00022759"/>
    </source>
</evidence>
<protein>
    <recommendedName>
        <fullName evidence="7">Reverse transcriptase RNase H-like domain-containing protein</fullName>
    </recommendedName>
</protein>
<keyword evidence="6" id="KW-0695">RNA-directed DNA polymerase</keyword>
<evidence type="ECO:0000313" key="9">
    <source>
        <dbReference type="Proteomes" id="UP001234989"/>
    </source>
</evidence>
<dbReference type="EMBL" id="CP133617">
    <property type="protein sequence ID" value="WMV33265.1"/>
    <property type="molecule type" value="Genomic_DNA"/>
</dbReference>
<evidence type="ECO:0000256" key="1">
    <source>
        <dbReference type="ARBA" id="ARBA00022679"/>
    </source>
</evidence>
<dbReference type="InterPro" id="IPR043502">
    <property type="entry name" value="DNA/RNA_pol_sf"/>
</dbReference>
<dbReference type="InterPro" id="IPR041373">
    <property type="entry name" value="RT_RNaseH"/>
</dbReference>
<keyword evidence="1" id="KW-0808">Transferase</keyword>
<evidence type="ECO:0000256" key="2">
    <source>
        <dbReference type="ARBA" id="ARBA00022695"/>
    </source>
</evidence>